<gene>
    <name evidence="2" type="ORF">HLI28_01220</name>
</gene>
<dbReference type="Proteomes" id="UP000557204">
    <property type="component" value="Unassembled WGS sequence"/>
</dbReference>
<organism evidence="2 3">
    <name type="scientific">Isoptericola sediminis</name>
    <dbReference type="NCBI Taxonomy" id="2733572"/>
    <lineage>
        <taxon>Bacteria</taxon>
        <taxon>Bacillati</taxon>
        <taxon>Actinomycetota</taxon>
        <taxon>Actinomycetes</taxon>
        <taxon>Micrococcales</taxon>
        <taxon>Promicromonosporaceae</taxon>
        <taxon>Isoptericola</taxon>
    </lineage>
</organism>
<proteinExistence type="predicted"/>
<evidence type="ECO:0000313" key="2">
    <source>
        <dbReference type="EMBL" id="NNU26166.1"/>
    </source>
</evidence>
<dbReference type="SUPFAM" id="SSF53335">
    <property type="entry name" value="S-adenosyl-L-methionine-dependent methyltransferases"/>
    <property type="match status" value="1"/>
</dbReference>
<dbReference type="RefSeq" id="WP_171245672.1">
    <property type="nucleotide sequence ID" value="NZ_JABFAJ010000003.1"/>
</dbReference>
<dbReference type="GO" id="GO:0008757">
    <property type="term" value="F:S-adenosylmethionine-dependent methyltransferase activity"/>
    <property type="evidence" value="ECO:0007669"/>
    <property type="project" value="InterPro"/>
</dbReference>
<dbReference type="Gene3D" id="3.40.50.150">
    <property type="entry name" value="Vaccinia Virus protein VP39"/>
    <property type="match status" value="1"/>
</dbReference>
<reference evidence="2 3" key="1">
    <citation type="submission" date="2020-05" db="EMBL/GenBank/DDBJ databases">
        <title>Genome sequence of Isoptericola sp. JC619 isolated from Chilika lagoon, India.</title>
        <authorList>
            <person name="Kumar D."/>
            <person name="Appam K."/>
            <person name="Gandham S."/>
            <person name="Uppada J."/>
            <person name="Sasikala C."/>
            <person name="Venkata Ramana C."/>
        </authorList>
    </citation>
    <scope>NUCLEOTIDE SEQUENCE [LARGE SCALE GENOMIC DNA]</scope>
    <source>
        <strain evidence="2 3">JC619</strain>
    </source>
</reference>
<dbReference type="Pfam" id="PF08241">
    <property type="entry name" value="Methyltransf_11"/>
    <property type="match status" value="1"/>
</dbReference>
<evidence type="ECO:0000313" key="3">
    <source>
        <dbReference type="Proteomes" id="UP000557204"/>
    </source>
</evidence>
<dbReference type="CDD" id="cd02440">
    <property type="entry name" value="AdoMet_MTases"/>
    <property type="match status" value="1"/>
</dbReference>
<feature type="domain" description="Methyltransferase type 11" evidence="1">
    <location>
        <begin position="41"/>
        <end position="134"/>
    </location>
</feature>
<evidence type="ECO:0000259" key="1">
    <source>
        <dbReference type="Pfam" id="PF08241"/>
    </source>
</evidence>
<dbReference type="InterPro" id="IPR029063">
    <property type="entry name" value="SAM-dependent_MTases_sf"/>
</dbReference>
<sequence>MGRDAYGMRAKVYDRVVEPMNAPLRRVARRMCPPEPGWTVLDIGCGTGAALAEYADAGCQVIGVDTSPAMIEAARQRLGSDADLRLAEGAHLPVDDSTADLVLVSLVLHSISRSDAVALLREAARVLAPGGRVLVTDFGTDGLRFPRGWATRAFTAVAEILAGPRHAGNALAYLRHGGLRPLAEEAGLTVSAQRPSAGGNITLALLTA</sequence>
<dbReference type="AlphaFoldDB" id="A0A849JRV0"/>
<dbReference type="InterPro" id="IPR013216">
    <property type="entry name" value="Methyltransf_11"/>
</dbReference>
<keyword evidence="2" id="KW-0808">Transferase</keyword>
<name>A0A849JRV0_9MICO</name>
<keyword evidence="3" id="KW-1185">Reference proteome</keyword>
<protein>
    <submittedName>
        <fullName evidence="2">Methyltransferase domain-containing protein</fullName>
    </submittedName>
</protein>
<comment type="caution">
    <text evidence="2">The sequence shown here is derived from an EMBL/GenBank/DDBJ whole genome shotgun (WGS) entry which is preliminary data.</text>
</comment>
<keyword evidence="2" id="KW-0489">Methyltransferase</keyword>
<dbReference type="GO" id="GO:0032259">
    <property type="term" value="P:methylation"/>
    <property type="evidence" value="ECO:0007669"/>
    <property type="project" value="UniProtKB-KW"/>
</dbReference>
<dbReference type="PANTHER" id="PTHR42912">
    <property type="entry name" value="METHYLTRANSFERASE"/>
    <property type="match status" value="1"/>
</dbReference>
<dbReference type="EMBL" id="JABFAJ010000003">
    <property type="protein sequence ID" value="NNU26166.1"/>
    <property type="molecule type" value="Genomic_DNA"/>
</dbReference>
<accession>A0A849JRV0</accession>
<dbReference type="InterPro" id="IPR050508">
    <property type="entry name" value="Methyltransf_Superfamily"/>
</dbReference>